<dbReference type="RefSeq" id="XP_015703688.1">
    <property type="nucleotide sequence ID" value="XM_015848202.2"/>
</dbReference>
<dbReference type="GO" id="GO:0051301">
    <property type="term" value="P:cell division"/>
    <property type="evidence" value="ECO:0007669"/>
    <property type="project" value="UniProtKB-KW"/>
</dbReference>
<gene>
    <name evidence="11" type="primary">HAUS1</name>
</gene>
<dbReference type="GO" id="GO:0007098">
    <property type="term" value="P:centrosome cycle"/>
    <property type="evidence" value="ECO:0007669"/>
    <property type="project" value="Ensembl"/>
</dbReference>
<evidence type="ECO:0000313" key="11">
    <source>
        <dbReference type="Ensembl" id="ENSCJPP00005005433.1"/>
    </source>
</evidence>
<dbReference type="PANTHER" id="PTHR31570:SF1">
    <property type="entry name" value="HAUS AUGMIN-LIKE COMPLEX SUBUNIT 1"/>
    <property type="match status" value="1"/>
</dbReference>
<dbReference type="KEGG" id="cjo:107305700"/>
<dbReference type="AlphaFoldDB" id="A0A8C2Y7D8"/>
<reference evidence="11" key="1">
    <citation type="submission" date="2015-11" db="EMBL/GenBank/DDBJ databases">
        <authorList>
            <consortium name="International Coturnix japonica Genome Analysis Consortium"/>
            <person name="Warren W."/>
            <person name="Burt D.W."/>
            <person name="Antin P.B."/>
            <person name="Lanford R."/>
            <person name="Gros J."/>
            <person name="Wilson R.K."/>
        </authorList>
    </citation>
    <scope>NUCLEOTIDE SEQUENCE [LARGE SCALE GENOMIC DNA]</scope>
</reference>
<name>A0A8C2Y7D8_COTJA</name>
<dbReference type="GeneID" id="107305700"/>
<keyword evidence="12" id="KW-1185">Reference proteome</keyword>
<keyword evidence="4" id="KW-0132">Cell division</keyword>
<protein>
    <submittedName>
        <fullName evidence="11">HAUS augmin like complex subunit 1</fullName>
    </submittedName>
</protein>
<dbReference type="PRINTS" id="PR02087">
    <property type="entry name" value="HAUSAUGMINL1"/>
</dbReference>
<evidence type="ECO:0000256" key="9">
    <source>
        <dbReference type="ARBA" id="ARBA00023306"/>
    </source>
</evidence>
<keyword evidence="3" id="KW-0963">Cytoplasm</keyword>
<dbReference type="Pfam" id="PF25762">
    <property type="entry name" value="HAUS1"/>
    <property type="match status" value="1"/>
</dbReference>
<evidence type="ECO:0000256" key="5">
    <source>
        <dbReference type="ARBA" id="ARBA00022701"/>
    </source>
</evidence>
<dbReference type="GO" id="GO:1990498">
    <property type="term" value="C:mitotic spindle microtubule"/>
    <property type="evidence" value="ECO:0007669"/>
    <property type="project" value="Ensembl"/>
</dbReference>
<keyword evidence="9" id="KW-0131">Cell cycle</keyword>
<comment type="subcellular location">
    <subcellularLocation>
        <location evidence="1">Cytoplasm</location>
        <location evidence="1">Cytoskeleton</location>
        <location evidence="1">Spindle</location>
    </subcellularLocation>
</comment>
<dbReference type="CTD" id="115106"/>
<accession>A0A8C2Y7D8</accession>
<dbReference type="InterPro" id="IPR026243">
    <property type="entry name" value="HAUS1"/>
</dbReference>
<dbReference type="GO" id="GO:0005829">
    <property type="term" value="C:cytosol"/>
    <property type="evidence" value="ECO:0007669"/>
    <property type="project" value="Ensembl"/>
</dbReference>
<sequence>MAAGGSRPEPFVVSSVEKVHRVMSWLKEIFGSQSLPPFEKNSETFDLLYTLAEYSEERERDASVLIEDMKERAAKYDAEAEYLQSILTETFDLSPSVLSEEGSAHLKTLVDTAMILDTKDTSLASLFSAISDRSLELLAAETKNKELELNLLEVRNKLTATLALENQLRMDLKKAEKDLEVEEAKAHFRLQNLQFLKHKSEDISIRIKSAEEKLIAIGLQESLMHEPLMKLSQKLAEVQEETVQVKKKLECYFNLPTSLPLARVKIEEAKRELNALEEKVSMRIEEMTDDFLELERL</sequence>
<keyword evidence="5" id="KW-0493">Microtubule</keyword>
<comment type="similarity">
    <text evidence="2">Belongs to the HAUS1 family.</text>
</comment>
<reference evidence="11" key="2">
    <citation type="submission" date="2025-08" db="UniProtKB">
        <authorList>
            <consortium name="Ensembl"/>
        </authorList>
    </citation>
    <scope>IDENTIFICATION</scope>
</reference>
<keyword evidence="7 10" id="KW-0175">Coiled coil</keyword>
<feature type="coiled-coil region" evidence="10">
    <location>
        <begin position="135"/>
        <end position="286"/>
    </location>
</feature>
<dbReference type="GO" id="GO:0070652">
    <property type="term" value="C:HAUS complex"/>
    <property type="evidence" value="ECO:0007669"/>
    <property type="project" value="Ensembl"/>
</dbReference>
<evidence type="ECO:0000256" key="4">
    <source>
        <dbReference type="ARBA" id="ARBA00022618"/>
    </source>
</evidence>
<dbReference type="OrthoDB" id="5372507at2759"/>
<dbReference type="GO" id="GO:0051225">
    <property type="term" value="P:spindle assembly"/>
    <property type="evidence" value="ECO:0007669"/>
    <property type="project" value="Ensembl"/>
</dbReference>
<organism evidence="11 12">
    <name type="scientific">Coturnix japonica</name>
    <name type="common">Japanese quail</name>
    <name type="synonym">Coturnix coturnix japonica</name>
    <dbReference type="NCBI Taxonomy" id="93934"/>
    <lineage>
        <taxon>Eukaryota</taxon>
        <taxon>Metazoa</taxon>
        <taxon>Chordata</taxon>
        <taxon>Craniata</taxon>
        <taxon>Vertebrata</taxon>
        <taxon>Euteleostomi</taxon>
        <taxon>Archelosauria</taxon>
        <taxon>Archosauria</taxon>
        <taxon>Dinosauria</taxon>
        <taxon>Saurischia</taxon>
        <taxon>Theropoda</taxon>
        <taxon>Coelurosauria</taxon>
        <taxon>Aves</taxon>
        <taxon>Neognathae</taxon>
        <taxon>Galloanserae</taxon>
        <taxon>Galliformes</taxon>
        <taxon>Phasianidae</taxon>
        <taxon>Perdicinae</taxon>
        <taxon>Coturnix</taxon>
    </lineage>
</organism>
<evidence type="ECO:0000256" key="2">
    <source>
        <dbReference type="ARBA" id="ARBA00005479"/>
    </source>
</evidence>
<evidence type="ECO:0000256" key="10">
    <source>
        <dbReference type="SAM" id="Coils"/>
    </source>
</evidence>
<proteinExistence type="inferred from homology"/>
<reference evidence="11" key="3">
    <citation type="submission" date="2025-09" db="UniProtKB">
        <authorList>
            <consortium name="Ensembl"/>
        </authorList>
    </citation>
    <scope>IDENTIFICATION</scope>
</reference>
<evidence type="ECO:0000256" key="8">
    <source>
        <dbReference type="ARBA" id="ARBA00023212"/>
    </source>
</evidence>
<dbReference type="GO" id="GO:0005813">
    <property type="term" value="C:centrosome"/>
    <property type="evidence" value="ECO:0007669"/>
    <property type="project" value="Ensembl"/>
</dbReference>
<evidence type="ECO:0000256" key="6">
    <source>
        <dbReference type="ARBA" id="ARBA00022776"/>
    </source>
</evidence>
<dbReference type="Ensembl" id="ENSCJPT00005008825.1">
    <property type="protein sequence ID" value="ENSCJPP00005005433.1"/>
    <property type="gene ID" value="ENSCJPG00005005206.1"/>
</dbReference>
<keyword evidence="6" id="KW-0498">Mitosis</keyword>
<dbReference type="Proteomes" id="UP000694412">
    <property type="component" value="Chromosome Z"/>
</dbReference>
<evidence type="ECO:0000313" key="12">
    <source>
        <dbReference type="Proteomes" id="UP000694412"/>
    </source>
</evidence>
<dbReference type="GeneTree" id="ENSGT00390000006029"/>
<evidence type="ECO:0000256" key="1">
    <source>
        <dbReference type="ARBA" id="ARBA00004186"/>
    </source>
</evidence>
<evidence type="ECO:0000256" key="3">
    <source>
        <dbReference type="ARBA" id="ARBA00022490"/>
    </source>
</evidence>
<dbReference type="PANTHER" id="PTHR31570">
    <property type="entry name" value="HAUS AUGMIN-LIKE COMPLEX SUBUNIT 1"/>
    <property type="match status" value="1"/>
</dbReference>
<evidence type="ECO:0000256" key="7">
    <source>
        <dbReference type="ARBA" id="ARBA00023054"/>
    </source>
</evidence>
<keyword evidence="8" id="KW-0206">Cytoskeleton</keyword>